<dbReference type="RefSeq" id="WP_048092950.1">
    <property type="nucleotide sequence ID" value="NZ_CP009552.1"/>
</dbReference>
<dbReference type="SUPFAM" id="SSF75217">
    <property type="entry name" value="alpha/beta knot"/>
    <property type="match status" value="1"/>
</dbReference>
<dbReference type="Pfam" id="PF03587">
    <property type="entry name" value="EMG1"/>
    <property type="match status" value="1"/>
</dbReference>
<dbReference type="InterPro" id="IPR029026">
    <property type="entry name" value="tRNA_m1G_MTases_N"/>
</dbReference>
<keyword evidence="4 9" id="KW-0489">Methyltransferase</keyword>
<gene>
    <name evidence="9" type="primary">nep1</name>
    <name evidence="10" type="ORF">GACE_1894</name>
</gene>
<feature type="binding site" evidence="9">
    <location>
        <begin position="190"/>
        <end position="195"/>
    </location>
    <ligand>
        <name>S-adenosyl-L-methionine</name>
        <dbReference type="ChEBI" id="CHEBI:59789"/>
    </ligand>
</feature>
<evidence type="ECO:0000313" key="10">
    <source>
        <dbReference type="EMBL" id="AIY90920.1"/>
    </source>
</evidence>
<evidence type="ECO:0000313" key="11">
    <source>
        <dbReference type="Proteomes" id="UP000030624"/>
    </source>
</evidence>
<feature type="site" description="Interaction with substrate rRNA" evidence="9">
    <location>
        <position position="99"/>
    </location>
</feature>
<dbReference type="GeneID" id="24798468"/>
<proteinExistence type="inferred from homology"/>
<dbReference type="InterPro" id="IPR023503">
    <property type="entry name" value="Ribosome_NEP1_arc"/>
</dbReference>
<dbReference type="AlphaFoldDB" id="A0A0A7GFR8"/>
<dbReference type="CDD" id="cd18088">
    <property type="entry name" value="Nep1-like"/>
    <property type="match status" value="1"/>
</dbReference>
<comment type="function">
    <text evidence="9">Methyltransferase involved in ribosomal biogenesis. Specifically catalyzes the N1-methylation of the pseudouridine corresponding to position 914 in M.jannaschii 16S rRNA.</text>
</comment>
<dbReference type="HAMAP" id="MF_00554">
    <property type="entry name" value="NEP1"/>
    <property type="match status" value="1"/>
</dbReference>
<reference evidence="10 11" key="1">
    <citation type="journal article" date="2015" name="Appl. Environ. Microbiol.">
        <title>The Geoglobus acetivorans genome: Fe(III) reduction, acetate utilization, autotrophic growth, and degradation of aromatic compounds in a hyperthermophilic archaeon.</title>
        <authorList>
            <person name="Mardanov A.V."/>
            <person name="Slododkina G.B."/>
            <person name="Slobodkin A.I."/>
            <person name="Beletsky A.V."/>
            <person name="Gavrilov S.N."/>
            <person name="Kublanov I.V."/>
            <person name="Bonch-Osmolovskaya E.A."/>
            <person name="Skryabin K.G."/>
            <person name="Ravin N.V."/>
        </authorList>
    </citation>
    <scope>NUCLEOTIDE SEQUENCE [LARGE SCALE GENOMIC DNA]</scope>
    <source>
        <strain evidence="10 11">SBH6</strain>
    </source>
</reference>
<protein>
    <recommendedName>
        <fullName evidence="9">Ribosomal RNA small subunit methyltransferase Nep1</fullName>
        <ecNumber evidence="9">2.1.1.-</ecNumber>
    </recommendedName>
    <alternativeName>
        <fullName evidence="9">16S rRNA (pseudouridine-N1-)-methyltransferase Nep1</fullName>
    </alternativeName>
</protein>
<evidence type="ECO:0000256" key="4">
    <source>
        <dbReference type="ARBA" id="ARBA00022603"/>
    </source>
</evidence>
<dbReference type="eggNOG" id="arCOG04122">
    <property type="taxonomic scope" value="Archaea"/>
</dbReference>
<dbReference type="Gene3D" id="3.40.1280.10">
    <property type="match status" value="1"/>
</dbReference>
<feature type="site" description="Stabilizes Arg-xx" evidence="9">
    <location>
        <position position="61"/>
    </location>
</feature>
<evidence type="ECO:0000256" key="8">
    <source>
        <dbReference type="ARBA" id="ARBA00022884"/>
    </source>
</evidence>
<dbReference type="HOGENOM" id="CLU_055846_1_3_2"/>
<feature type="binding site" evidence="9">
    <location>
        <position position="165"/>
    </location>
    <ligand>
        <name>S-adenosyl-L-methionine</name>
        <dbReference type="ChEBI" id="CHEBI:59789"/>
    </ligand>
</feature>
<feature type="site" description="Interaction with substrate rRNA" evidence="9">
    <location>
        <position position="103"/>
    </location>
</feature>
<feature type="site" description="Interaction with substrate rRNA" evidence="9">
    <location>
        <position position="59"/>
    </location>
</feature>
<dbReference type="PANTHER" id="PTHR12636:SF5">
    <property type="entry name" value="RIBOSOMAL RNA SMALL SUBUNIT METHYLTRANSFERASE NEP1"/>
    <property type="match status" value="1"/>
</dbReference>
<keyword evidence="2 9" id="KW-0690">Ribosome biogenesis</keyword>
<dbReference type="GO" id="GO:0070037">
    <property type="term" value="F:rRNA (pseudouridine) methyltransferase activity"/>
    <property type="evidence" value="ECO:0007669"/>
    <property type="project" value="UniProtKB-UniRule"/>
</dbReference>
<comment type="subunit">
    <text evidence="9">Homodimer.</text>
</comment>
<name>A0A0A7GFR8_GEOAI</name>
<keyword evidence="8 9" id="KW-0694">RNA-binding</keyword>
<accession>A0A0A7GFR8</accession>
<dbReference type="Proteomes" id="UP000030624">
    <property type="component" value="Chromosome"/>
</dbReference>
<dbReference type="KEGG" id="gac:GACE_1894"/>
<dbReference type="GO" id="GO:0070475">
    <property type="term" value="P:rRNA base methylation"/>
    <property type="evidence" value="ECO:0007669"/>
    <property type="project" value="InterPro"/>
</dbReference>
<sequence length="214" mass="24489">MRFIFVEASLETIPEEISNHPAIMRDAKRRKKSPETMILDDSRHHQAMKNIENREKRGRPDIIHQCLLAVLDSALKPEIYIHTLKGEVIMVNCRTRIPRNYNRFVGLMEDLFRKKTISSGDEILLSFTDLSLPELLTENTVVLREGHDRKALLERGVKNITVCIGAFPHGEFEKETLKIFERAEARFAGFGDTPKTSLYATYKAICMLESACGL</sequence>
<evidence type="ECO:0000256" key="5">
    <source>
        <dbReference type="ARBA" id="ARBA00022679"/>
    </source>
</evidence>
<evidence type="ECO:0000256" key="2">
    <source>
        <dbReference type="ARBA" id="ARBA00022517"/>
    </source>
</evidence>
<keyword evidence="3 9" id="KW-0698">rRNA processing</keyword>
<organism evidence="10 11">
    <name type="scientific">Geoglobus acetivorans</name>
    <dbReference type="NCBI Taxonomy" id="565033"/>
    <lineage>
        <taxon>Archaea</taxon>
        <taxon>Methanobacteriati</taxon>
        <taxon>Methanobacteriota</taxon>
        <taxon>Archaeoglobi</taxon>
        <taxon>Archaeoglobales</taxon>
        <taxon>Archaeoglobaceae</taxon>
        <taxon>Geoglobus</taxon>
    </lineage>
</organism>
<dbReference type="GO" id="GO:0019843">
    <property type="term" value="F:rRNA binding"/>
    <property type="evidence" value="ECO:0007669"/>
    <property type="project" value="UniProtKB-UniRule"/>
</dbReference>
<keyword evidence="7 9" id="KW-0699">rRNA-binding</keyword>
<dbReference type="InterPro" id="IPR029028">
    <property type="entry name" value="Alpha/beta_knot_MTases"/>
</dbReference>
<dbReference type="InterPro" id="IPR005304">
    <property type="entry name" value="Rbsml_bgen_MeTrfase_EMG1/NEP1"/>
</dbReference>
<feature type="binding site" evidence="9">
    <location>
        <position position="170"/>
    </location>
    <ligand>
        <name>S-adenosyl-L-methionine</name>
        <dbReference type="ChEBI" id="CHEBI:59789"/>
    </ligand>
</feature>
<comment type="similarity">
    <text evidence="1 9">Belongs to the class IV-like SAM-binding methyltransferase superfamily. RNA methyltransferase NEP1 family.</text>
</comment>
<dbReference type="PANTHER" id="PTHR12636">
    <property type="entry name" value="NEP1/MRA1"/>
    <property type="match status" value="1"/>
</dbReference>
<dbReference type="EC" id="2.1.1.-" evidence="9"/>
<evidence type="ECO:0000256" key="7">
    <source>
        <dbReference type="ARBA" id="ARBA00022730"/>
    </source>
</evidence>
<evidence type="ECO:0000256" key="6">
    <source>
        <dbReference type="ARBA" id="ARBA00022691"/>
    </source>
</evidence>
<keyword evidence="5 9" id="KW-0808">Transferase</keyword>
<comment type="catalytic activity">
    <reaction evidence="9">
        <text>a pseudouridine in rRNA + S-adenosyl-L-methionine = an N(1)-methylpseudouridine in rRNA + S-adenosyl-L-homocysteine + H(+)</text>
        <dbReference type="Rhea" id="RHEA:46696"/>
        <dbReference type="Rhea" id="RHEA-COMP:11634"/>
        <dbReference type="Rhea" id="RHEA-COMP:13933"/>
        <dbReference type="ChEBI" id="CHEBI:15378"/>
        <dbReference type="ChEBI" id="CHEBI:57856"/>
        <dbReference type="ChEBI" id="CHEBI:59789"/>
        <dbReference type="ChEBI" id="CHEBI:65314"/>
        <dbReference type="ChEBI" id="CHEBI:74890"/>
    </reaction>
</comment>
<dbReference type="EMBL" id="CP009552">
    <property type="protein sequence ID" value="AIY90920.1"/>
    <property type="molecule type" value="Genomic_DNA"/>
</dbReference>
<keyword evidence="6 9" id="KW-0949">S-adenosyl-L-methionine</keyword>
<evidence type="ECO:0000256" key="3">
    <source>
        <dbReference type="ARBA" id="ARBA00022552"/>
    </source>
</evidence>
<dbReference type="STRING" id="565033.GACE_1894"/>
<evidence type="ECO:0000256" key="9">
    <source>
        <dbReference type="HAMAP-Rule" id="MF_00554"/>
    </source>
</evidence>
<feature type="site" description="Interaction with substrate rRNA" evidence="9">
    <location>
        <position position="96"/>
    </location>
</feature>
<evidence type="ECO:0000256" key="1">
    <source>
        <dbReference type="ARBA" id="ARBA00008115"/>
    </source>
</evidence>